<evidence type="ECO:0000256" key="6">
    <source>
        <dbReference type="ARBA" id="ARBA00023125"/>
    </source>
</evidence>
<evidence type="ECO:0000256" key="10">
    <source>
        <dbReference type="PROSITE-ProRule" id="PRU01091"/>
    </source>
</evidence>
<dbReference type="InterPro" id="IPR016032">
    <property type="entry name" value="Sig_transdc_resp-reg_C-effctor"/>
</dbReference>
<feature type="DNA-binding region" description="OmpR/PhoB-type" evidence="10">
    <location>
        <begin position="170"/>
        <end position="269"/>
    </location>
</feature>
<sequence length="274" mass="30978">MAKKPQRDRITLRCSFARQRIPLRYIHPDMSQPAFELDLDTRLLIVDDDSGIRELTAEFLSQHGYLVDVAAGAAEMRAAMARQTYELIVLDVMMPSEDGLQILRGMDRTGGPAVILHSVIGEDVDRIVGLELGADDYVAKPANPRELLARIRSVLRRARPSSVSPLEPARQYLRFAGWRLDPTGRQLFDPEDVLINLSDGEFRLLLAFVERPRRVLTRDMLLDASRGPSAEHYDRAIDVQMSRLRKKLAQPGADELIRTIRNEGYMFVAEVTKG</sequence>
<dbReference type="PANTHER" id="PTHR48111">
    <property type="entry name" value="REGULATOR OF RPOS"/>
    <property type="match status" value="1"/>
</dbReference>
<evidence type="ECO:0000256" key="5">
    <source>
        <dbReference type="ARBA" id="ARBA00023015"/>
    </source>
</evidence>
<keyword evidence="7" id="KW-0804">Transcription</keyword>
<dbReference type="InterPro" id="IPR036388">
    <property type="entry name" value="WH-like_DNA-bd_sf"/>
</dbReference>
<evidence type="ECO:0000256" key="3">
    <source>
        <dbReference type="ARBA" id="ARBA00022553"/>
    </source>
</evidence>
<dbReference type="InterPro" id="IPR001789">
    <property type="entry name" value="Sig_transdc_resp-reg_receiver"/>
</dbReference>
<evidence type="ECO:0000259" key="12">
    <source>
        <dbReference type="PROSITE" id="PS51755"/>
    </source>
</evidence>
<keyword evidence="4" id="KW-0902">Two-component regulatory system</keyword>
<dbReference type="Proteomes" id="UP000527143">
    <property type="component" value="Unassembled WGS sequence"/>
</dbReference>
<dbReference type="GO" id="GO:0005829">
    <property type="term" value="C:cytosol"/>
    <property type="evidence" value="ECO:0007669"/>
    <property type="project" value="TreeGrafter"/>
</dbReference>
<dbReference type="InterPro" id="IPR011006">
    <property type="entry name" value="CheY-like_superfamily"/>
</dbReference>
<keyword evidence="2" id="KW-0963">Cytoplasm</keyword>
<evidence type="ECO:0000259" key="11">
    <source>
        <dbReference type="PROSITE" id="PS50110"/>
    </source>
</evidence>
<evidence type="ECO:0000256" key="8">
    <source>
        <dbReference type="ARBA" id="ARBA00067337"/>
    </source>
</evidence>
<dbReference type="PROSITE" id="PS50110">
    <property type="entry name" value="RESPONSE_REGULATORY"/>
    <property type="match status" value="1"/>
</dbReference>
<keyword evidence="14" id="KW-1185">Reference proteome</keyword>
<dbReference type="AlphaFoldDB" id="A0A840YRZ8"/>
<evidence type="ECO:0000256" key="1">
    <source>
        <dbReference type="ARBA" id="ARBA00004496"/>
    </source>
</evidence>
<dbReference type="EMBL" id="JACIJF010000018">
    <property type="protein sequence ID" value="MBB5712456.1"/>
    <property type="molecule type" value="Genomic_DNA"/>
</dbReference>
<evidence type="ECO:0000256" key="2">
    <source>
        <dbReference type="ARBA" id="ARBA00022490"/>
    </source>
</evidence>
<gene>
    <name evidence="13" type="ORF">FHT02_003716</name>
</gene>
<dbReference type="GO" id="GO:0000976">
    <property type="term" value="F:transcription cis-regulatory region binding"/>
    <property type="evidence" value="ECO:0007669"/>
    <property type="project" value="TreeGrafter"/>
</dbReference>
<dbReference type="Gene3D" id="3.40.50.2300">
    <property type="match status" value="1"/>
</dbReference>
<comment type="caution">
    <text evidence="13">The sequence shown here is derived from an EMBL/GenBank/DDBJ whole genome shotgun (WGS) entry which is preliminary data.</text>
</comment>
<dbReference type="GO" id="GO:0006355">
    <property type="term" value="P:regulation of DNA-templated transcription"/>
    <property type="evidence" value="ECO:0007669"/>
    <property type="project" value="InterPro"/>
</dbReference>
<evidence type="ECO:0000256" key="7">
    <source>
        <dbReference type="ARBA" id="ARBA00023163"/>
    </source>
</evidence>
<dbReference type="Pfam" id="PF00486">
    <property type="entry name" value="Trans_reg_C"/>
    <property type="match status" value="1"/>
</dbReference>
<feature type="modified residue" description="4-aspartylphosphate" evidence="9">
    <location>
        <position position="91"/>
    </location>
</feature>
<organism evidence="13 14">
    <name type="scientific">Sphingomonas xinjiangensis</name>
    <dbReference type="NCBI Taxonomy" id="643568"/>
    <lineage>
        <taxon>Bacteria</taxon>
        <taxon>Pseudomonadati</taxon>
        <taxon>Pseudomonadota</taxon>
        <taxon>Alphaproteobacteria</taxon>
        <taxon>Sphingomonadales</taxon>
        <taxon>Sphingomonadaceae</taxon>
        <taxon>Sphingomonas</taxon>
    </lineage>
</organism>
<dbReference type="SUPFAM" id="SSF46894">
    <property type="entry name" value="C-terminal effector domain of the bipartite response regulators"/>
    <property type="match status" value="1"/>
</dbReference>
<feature type="domain" description="Response regulatory" evidence="11">
    <location>
        <begin position="42"/>
        <end position="155"/>
    </location>
</feature>
<accession>A0A840YRZ8</accession>
<dbReference type="PANTHER" id="PTHR48111:SF4">
    <property type="entry name" value="DNA-BINDING DUAL TRANSCRIPTIONAL REGULATOR OMPR"/>
    <property type="match status" value="1"/>
</dbReference>
<reference evidence="13 14" key="1">
    <citation type="submission" date="2020-08" db="EMBL/GenBank/DDBJ databases">
        <title>Genomic Encyclopedia of Type Strains, Phase IV (KMG-IV): sequencing the most valuable type-strain genomes for metagenomic binning, comparative biology and taxonomic classification.</title>
        <authorList>
            <person name="Goeker M."/>
        </authorList>
    </citation>
    <scope>NUCLEOTIDE SEQUENCE [LARGE SCALE GENOMIC DNA]</scope>
    <source>
        <strain evidence="13 14">DSM 26736</strain>
    </source>
</reference>
<keyword evidence="5" id="KW-0805">Transcription regulation</keyword>
<dbReference type="Pfam" id="PF00072">
    <property type="entry name" value="Response_reg"/>
    <property type="match status" value="1"/>
</dbReference>
<dbReference type="SUPFAM" id="SSF52172">
    <property type="entry name" value="CheY-like"/>
    <property type="match status" value="1"/>
</dbReference>
<comment type="subcellular location">
    <subcellularLocation>
        <location evidence="1">Cytoplasm</location>
    </subcellularLocation>
</comment>
<dbReference type="Gene3D" id="6.10.250.690">
    <property type="match status" value="1"/>
</dbReference>
<dbReference type="InterPro" id="IPR039420">
    <property type="entry name" value="WalR-like"/>
</dbReference>
<dbReference type="GO" id="GO:0000156">
    <property type="term" value="F:phosphorelay response regulator activity"/>
    <property type="evidence" value="ECO:0007669"/>
    <property type="project" value="TreeGrafter"/>
</dbReference>
<dbReference type="GO" id="GO:0032993">
    <property type="term" value="C:protein-DNA complex"/>
    <property type="evidence" value="ECO:0007669"/>
    <property type="project" value="TreeGrafter"/>
</dbReference>
<evidence type="ECO:0000256" key="4">
    <source>
        <dbReference type="ARBA" id="ARBA00023012"/>
    </source>
</evidence>
<dbReference type="SMART" id="SM00448">
    <property type="entry name" value="REC"/>
    <property type="match status" value="1"/>
</dbReference>
<feature type="domain" description="OmpR/PhoB-type" evidence="12">
    <location>
        <begin position="170"/>
        <end position="269"/>
    </location>
</feature>
<dbReference type="Gene3D" id="1.10.10.10">
    <property type="entry name" value="Winged helix-like DNA-binding domain superfamily/Winged helix DNA-binding domain"/>
    <property type="match status" value="1"/>
</dbReference>
<keyword evidence="3 9" id="KW-0597">Phosphoprotein</keyword>
<name>A0A840YRZ8_9SPHN</name>
<dbReference type="CDD" id="cd00383">
    <property type="entry name" value="trans_reg_C"/>
    <property type="match status" value="1"/>
</dbReference>
<proteinExistence type="predicted"/>
<dbReference type="SMART" id="SM00862">
    <property type="entry name" value="Trans_reg_C"/>
    <property type="match status" value="1"/>
</dbReference>
<evidence type="ECO:0000313" key="14">
    <source>
        <dbReference type="Proteomes" id="UP000527143"/>
    </source>
</evidence>
<dbReference type="FunFam" id="1.10.10.10:FF:000099">
    <property type="entry name" value="Two-component system response regulator TorR"/>
    <property type="match status" value="1"/>
</dbReference>
<protein>
    <recommendedName>
        <fullName evidence="8">Regulatory protein VirG</fullName>
    </recommendedName>
</protein>
<evidence type="ECO:0000313" key="13">
    <source>
        <dbReference type="EMBL" id="MBB5712456.1"/>
    </source>
</evidence>
<keyword evidence="6 10" id="KW-0238">DNA-binding</keyword>
<evidence type="ECO:0000256" key="9">
    <source>
        <dbReference type="PROSITE-ProRule" id="PRU00169"/>
    </source>
</evidence>
<dbReference type="InterPro" id="IPR001867">
    <property type="entry name" value="OmpR/PhoB-type_DNA-bd"/>
</dbReference>
<dbReference type="PROSITE" id="PS51755">
    <property type="entry name" value="OMPR_PHOB"/>
    <property type="match status" value="1"/>
</dbReference>